<dbReference type="RefSeq" id="WP_123093673.1">
    <property type="nucleotide sequence ID" value="NZ_CP046475.1"/>
</dbReference>
<geneLocation type="plasmid" evidence="2">
    <name>unnamed</name>
</geneLocation>
<evidence type="ECO:0000313" key="2">
    <source>
        <dbReference type="EMBL" id="QGX08803.1"/>
    </source>
</evidence>
<dbReference type="Pfam" id="PF01935">
    <property type="entry name" value="DUF87"/>
    <property type="match status" value="1"/>
</dbReference>
<protein>
    <recommendedName>
        <fullName evidence="1">Helicase HerA central domain-containing protein</fullName>
    </recommendedName>
</protein>
<dbReference type="KEGG" id="jme:EEW87_17515"/>
<name>A0A650GEN9_9MICO</name>
<dbReference type="SUPFAM" id="SSF52540">
    <property type="entry name" value="P-loop containing nucleoside triphosphate hydrolases"/>
    <property type="match status" value="1"/>
</dbReference>
<dbReference type="Proteomes" id="UP000271708">
    <property type="component" value="Plasmid unnamed"/>
</dbReference>
<dbReference type="InterPro" id="IPR002789">
    <property type="entry name" value="HerA_central"/>
</dbReference>
<dbReference type="GeneID" id="59163529"/>
<accession>A0A650GEN9</accession>
<proteinExistence type="predicted"/>
<dbReference type="Gene3D" id="3.40.50.300">
    <property type="entry name" value="P-loop containing nucleotide triphosphate hydrolases"/>
    <property type="match status" value="1"/>
</dbReference>
<evidence type="ECO:0000259" key="1">
    <source>
        <dbReference type="Pfam" id="PF01935"/>
    </source>
</evidence>
<organism evidence="2 3">
    <name type="scientific">Janibacter melonis</name>
    <dbReference type="NCBI Taxonomy" id="262209"/>
    <lineage>
        <taxon>Bacteria</taxon>
        <taxon>Bacillati</taxon>
        <taxon>Actinomycetota</taxon>
        <taxon>Actinomycetes</taxon>
        <taxon>Micrococcales</taxon>
        <taxon>Intrasporangiaceae</taxon>
        <taxon>Janibacter</taxon>
    </lineage>
</organism>
<dbReference type="AlphaFoldDB" id="A0A650GEN9"/>
<reference evidence="2 3" key="1">
    <citation type="submission" date="2019-11" db="EMBL/GenBank/DDBJ databases">
        <title>Complete Genome Sequence of Janibacter melonis M714.</title>
        <authorList>
            <person name="Zhao Q."/>
        </authorList>
    </citation>
    <scope>NUCLEOTIDE SEQUENCE [LARGE SCALE GENOMIC DNA]</scope>
    <source>
        <strain evidence="2 3">M714</strain>
        <plasmid evidence="2 3">unnamed</plasmid>
    </source>
</reference>
<dbReference type="Gene3D" id="1.10.8.730">
    <property type="match status" value="1"/>
</dbReference>
<gene>
    <name evidence="2" type="ORF">EEW87_17515</name>
</gene>
<sequence length="518" mass="56634">MTTNTSTPTAEQVSRLEQFKRAVGMDTTSSEGGPGRRGLKVPGGGYAAIVESAPEFEATSNQVCGLWPFPAGSSLPAKGVPLGRHQMMMMDVCADPVTWFRLGLILNPSAFILGRPGLGKSTLIRRMLTVLSAWGVIPMILSDLKPDYVKLVRALGGEAGVISLGRGRSNINPLDPGPGASLLPHLWEMNEKKAAEVQAQLQGRRLNTLAGLCELVLGTELTVNELTILRAALTVLDPDLSSTPVVDDVRVLIEERNDEVRAVVRDRGDTDRYDARVERLLDALQGLGPKGPFGDTFAQQTSVPMVLDRPVVFDMSGVDEDDLRMQAALQLVCWSYGSAVVQGAKIKAEAGLGPERIYVLVMDELWRVLRASLQMVDRIDAITRLNRQLLLPQIMCTHTMSDLKLATEEATEKAWGFVERSEMVFLGGLAPKEMGNLSEVFAMPEKERQMLTTWSDMHTASGDNDEDPPGRGLFLLKLGSRPGIPFRVDLVASELAVNDTNERWGAYEESRRQARESA</sequence>
<feature type="domain" description="Helicase HerA central" evidence="1">
    <location>
        <begin position="111"/>
        <end position="325"/>
    </location>
</feature>
<dbReference type="EMBL" id="CP046475">
    <property type="protein sequence ID" value="QGX08803.1"/>
    <property type="molecule type" value="Genomic_DNA"/>
</dbReference>
<evidence type="ECO:0000313" key="3">
    <source>
        <dbReference type="Proteomes" id="UP000271708"/>
    </source>
</evidence>
<keyword evidence="2" id="KW-0614">Plasmid</keyword>
<dbReference type="InterPro" id="IPR027417">
    <property type="entry name" value="P-loop_NTPase"/>
</dbReference>